<evidence type="ECO:0000259" key="13">
    <source>
        <dbReference type="Pfam" id="PF00438"/>
    </source>
</evidence>
<feature type="domain" description="S-adenosylmethionine synthetase N-terminal" evidence="13">
    <location>
        <begin position="41"/>
        <end position="139"/>
    </location>
</feature>
<dbReference type="NCBIfam" id="TIGR01034">
    <property type="entry name" value="metK"/>
    <property type="match status" value="1"/>
</dbReference>
<feature type="region of interest" description="Flexible loop" evidence="10">
    <location>
        <begin position="137"/>
        <end position="147"/>
    </location>
</feature>
<evidence type="ECO:0000259" key="14">
    <source>
        <dbReference type="Pfam" id="PF02772"/>
    </source>
</evidence>
<dbReference type="GO" id="GO:0004478">
    <property type="term" value="F:methionine adenosyltransferase activity"/>
    <property type="evidence" value="ECO:0007669"/>
    <property type="project" value="UniProtKB-UniRule"/>
</dbReference>
<dbReference type="InterPro" id="IPR022636">
    <property type="entry name" value="S-AdoMet_synthetase_sfam"/>
</dbReference>
<comment type="subunit">
    <text evidence="10">Homotetramer; dimer of dimers.</text>
</comment>
<comment type="pathway">
    <text evidence="1 10">Amino-acid biosynthesis; S-adenosyl-L-methionine biosynthesis; S-adenosyl-L-methionine from L-methionine: step 1/1.</text>
</comment>
<feature type="binding site" description="in other chain" evidence="10">
    <location>
        <position position="306"/>
    </location>
    <ligand>
        <name>L-methionine</name>
        <dbReference type="ChEBI" id="CHEBI:57844"/>
        <note>ligand shared between two neighboring subunits</note>
    </ligand>
</feature>
<proteinExistence type="inferred from homology"/>
<feature type="binding site" description="in other chain" evidence="10">
    <location>
        <position position="137"/>
    </location>
    <ligand>
        <name>L-methionine</name>
        <dbReference type="ChEBI" id="CHEBI:57844"/>
        <note>ligand shared between two neighboring subunits</note>
    </ligand>
</feature>
<dbReference type="KEGG" id="rpm:RSPPHO_00187"/>
<feature type="binding site" evidence="10">
    <location>
        <position position="302"/>
    </location>
    <ligand>
        <name>ATP</name>
        <dbReference type="ChEBI" id="CHEBI:30616"/>
        <note>ligand shared between two neighboring subunits</note>
    </ligand>
</feature>
<feature type="binding site" description="in other chain" evidence="10">
    <location>
        <position position="93"/>
    </location>
    <ligand>
        <name>L-methionine</name>
        <dbReference type="ChEBI" id="CHEBI:57844"/>
        <note>ligand shared between two neighboring subunits</note>
    </ligand>
</feature>
<organism evidence="16 17">
    <name type="scientific">Pararhodospirillum photometricum DSM 122</name>
    <dbReference type="NCBI Taxonomy" id="1150469"/>
    <lineage>
        <taxon>Bacteria</taxon>
        <taxon>Pseudomonadati</taxon>
        <taxon>Pseudomonadota</taxon>
        <taxon>Alphaproteobacteria</taxon>
        <taxon>Rhodospirillales</taxon>
        <taxon>Rhodospirillaceae</taxon>
        <taxon>Pararhodospirillum</taxon>
    </lineage>
</organism>
<comment type="cofactor">
    <cofactor evidence="10">
        <name>Mg(2+)</name>
        <dbReference type="ChEBI" id="CHEBI:18420"/>
    </cofactor>
    <text evidence="10">Binds 2 divalent ions per subunit.</text>
</comment>
<keyword evidence="9 10" id="KW-0630">Potassium</keyword>
<dbReference type="PIRSF" id="PIRSF000497">
    <property type="entry name" value="MAT"/>
    <property type="match status" value="1"/>
</dbReference>
<evidence type="ECO:0000256" key="9">
    <source>
        <dbReference type="ARBA" id="ARBA00022958"/>
    </source>
</evidence>
<feature type="binding site" evidence="10">
    <location>
        <position position="298"/>
    </location>
    <ligand>
        <name>ATP</name>
        <dbReference type="ChEBI" id="CHEBI:30616"/>
        <note>ligand shared between two neighboring subunits</note>
    </ligand>
</feature>
<evidence type="ECO:0000256" key="4">
    <source>
        <dbReference type="ARBA" id="ARBA00022679"/>
    </source>
</evidence>
<gene>
    <name evidence="16" type="primary">metK2</name>
    <name evidence="10" type="synonym">metK</name>
    <name evidence="16" type="ORF">RSPPHO_00187</name>
</gene>
<feature type="binding site" description="in other chain" evidence="10">
    <location>
        <begin position="281"/>
        <end position="282"/>
    </location>
    <ligand>
        <name>ATP</name>
        <dbReference type="ChEBI" id="CHEBI:30616"/>
        <note>ligand shared between two neighboring subunits</note>
    </ligand>
</feature>
<comment type="catalytic activity">
    <reaction evidence="10">
        <text>L-methionine + ATP + H2O = S-adenosyl-L-methionine + phosphate + diphosphate</text>
        <dbReference type="Rhea" id="RHEA:21080"/>
        <dbReference type="ChEBI" id="CHEBI:15377"/>
        <dbReference type="ChEBI" id="CHEBI:30616"/>
        <dbReference type="ChEBI" id="CHEBI:33019"/>
        <dbReference type="ChEBI" id="CHEBI:43474"/>
        <dbReference type="ChEBI" id="CHEBI:57844"/>
        <dbReference type="ChEBI" id="CHEBI:59789"/>
        <dbReference type="EC" id="2.5.1.6"/>
    </reaction>
</comment>
<sequence length="424" mass="45519">MTGSHVTRAPCAAPRGFKPAPGTSVIAIRRWRRESVSQSDYLFTSESVSEGHPDKVCDRISDAIVDAFLAEDPLARVALETLATTNFVVLAGEVRGPDSLTHERLKEIARTAIREIGYEQRGFHWKDAEIISHVHSQSADIAQGVDAADNKDEGAGDQGIMFGYACTETEHLMPAPIAYAHAILKSMAEARHAGESAFGPDSKSQITLRYVDGKPVGATSVVVSTQHAEALSQAEVRELVRPHVLKVLPEGWMCPEDEFYVNPTGRFVIGGPDGDCGLTGRKIIVDTYGGAAPHGGGAFSGKDPTKVDRSAAYAARYVAKNIVAAGLADKCVIQVSYAIGVSKPLSIYVNTHGTGRVDETRLAKVVGEVVDLSPRGIREHLQLSRPIYARTSSYGHFGRAPEADGGFSWERLDLVDALKKAFGA</sequence>
<comment type="subcellular location">
    <subcellularLocation>
        <location evidence="10 11">Cytoplasm</location>
    </subcellularLocation>
</comment>
<dbReference type="InterPro" id="IPR022629">
    <property type="entry name" value="S-AdoMet_synt_central"/>
</dbReference>
<evidence type="ECO:0000256" key="1">
    <source>
        <dbReference type="ARBA" id="ARBA00005224"/>
    </source>
</evidence>
<feature type="binding site" evidence="10">
    <location>
        <position position="275"/>
    </location>
    <ligand>
        <name>L-methionine</name>
        <dbReference type="ChEBI" id="CHEBI:57844"/>
        <note>ligand shared between two neighboring subunits</note>
    </ligand>
</feature>
<evidence type="ECO:0000256" key="10">
    <source>
        <dbReference type="HAMAP-Rule" id="MF_00086"/>
    </source>
</evidence>
<evidence type="ECO:0000256" key="3">
    <source>
        <dbReference type="ARBA" id="ARBA00022563"/>
    </source>
</evidence>
<dbReference type="PROSITE" id="PS00377">
    <property type="entry name" value="ADOMET_SYNTHASE_2"/>
    <property type="match status" value="1"/>
</dbReference>
<dbReference type="PROSITE" id="PS00376">
    <property type="entry name" value="ADOMET_SYNTHASE_1"/>
    <property type="match status" value="1"/>
</dbReference>
<evidence type="ECO:0000256" key="11">
    <source>
        <dbReference type="RuleBase" id="RU000542"/>
    </source>
</evidence>
<dbReference type="EC" id="2.5.1.6" evidence="10"/>
<dbReference type="GO" id="GO:0005737">
    <property type="term" value="C:cytoplasm"/>
    <property type="evidence" value="ECO:0007669"/>
    <property type="project" value="UniProtKB-SubCell"/>
</dbReference>
<dbReference type="CDD" id="cd18079">
    <property type="entry name" value="S-AdoMet_synt"/>
    <property type="match status" value="1"/>
</dbReference>
<keyword evidence="4 10" id="KW-0808">Transferase</keyword>
<evidence type="ECO:0000256" key="6">
    <source>
        <dbReference type="ARBA" id="ARBA00022741"/>
    </source>
</evidence>
<evidence type="ECO:0000256" key="8">
    <source>
        <dbReference type="ARBA" id="ARBA00022842"/>
    </source>
</evidence>
<comment type="similarity">
    <text evidence="2 10 12">Belongs to the AdoMet synthase family.</text>
</comment>
<keyword evidence="8 10" id="KW-0460">Magnesium</keyword>
<evidence type="ECO:0000313" key="16">
    <source>
        <dbReference type="EMBL" id="CCG06813.1"/>
    </source>
</evidence>
<keyword evidence="7 10" id="KW-0067">ATP-binding</keyword>
<dbReference type="InterPro" id="IPR022630">
    <property type="entry name" value="S-AdoMet_synt_C"/>
</dbReference>
<dbReference type="UniPathway" id="UPA00315">
    <property type="reaction ID" value="UER00080"/>
</dbReference>
<feature type="domain" description="S-adenosylmethionine synthetase C-terminal" evidence="15">
    <location>
        <begin position="269"/>
        <end position="411"/>
    </location>
</feature>
<keyword evidence="3 10" id="KW-0554">One-carbon metabolism</keyword>
<dbReference type="Pfam" id="PF00438">
    <property type="entry name" value="S-AdoMet_synt_N"/>
    <property type="match status" value="1"/>
</dbReference>
<feature type="binding site" description="in other chain" evidence="10">
    <location>
        <position position="52"/>
    </location>
    <ligand>
        <name>ATP</name>
        <dbReference type="ChEBI" id="CHEBI:30616"/>
        <note>ligand shared between two neighboring subunits</note>
    </ligand>
</feature>
<keyword evidence="10" id="KW-0963">Cytoplasm</keyword>
<keyword evidence="6 10" id="KW-0547">Nucleotide-binding</keyword>
<feature type="binding site" description="in other chain" evidence="10">
    <location>
        <begin position="266"/>
        <end position="267"/>
    </location>
    <ligand>
        <name>ATP</name>
        <dbReference type="ChEBI" id="CHEBI:30616"/>
        <note>ligand shared between two neighboring subunits</note>
    </ligand>
</feature>
<dbReference type="Pfam" id="PF02772">
    <property type="entry name" value="S-AdoMet_synt_M"/>
    <property type="match status" value="1"/>
</dbReference>
<feature type="domain" description="S-adenosylmethionine synthetase central" evidence="14">
    <location>
        <begin position="153"/>
        <end position="267"/>
    </location>
</feature>
<protein>
    <recommendedName>
        <fullName evidence="10">S-adenosylmethionine synthase</fullName>
        <shortName evidence="10">AdoMet synthase</shortName>
        <ecNumber evidence="10">2.5.1.6</ecNumber>
    </recommendedName>
    <alternativeName>
        <fullName evidence="10">MAT</fullName>
    </alternativeName>
    <alternativeName>
        <fullName evidence="10">Methionine adenosyltransferase</fullName>
    </alternativeName>
</protein>
<dbReference type="InterPro" id="IPR022628">
    <property type="entry name" value="S-AdoMet_synt_N"/>
</dbReference>
<evidence type="ECO:0000256" key="12">
    <source>
        <dbReference type="RuleBase" id="RU004462"/>
    </source>
</evidence>
<evidence type="ECO:0000259" key="15">
    <source>
        <dbReference type="Pfam" id="PF02773"/>
    </source>
</evidence>
<feature type="binding site" evidence="10">
    <location>
        <position position="80"/>
    </location>
    <ligand>
        <name>K(+)</name>
        <dbReference type="ChEBI" id="CHEBI:29103"/>
    </ligand>
</feature>
<dbReference type="PANTHER" id="PTHR11964">
    <property type="entry name" value="S-ADENOSYLMETHIONINE SYNTHETASE"/>
    <property type="match status" value="1"/>
</dbReference>
<dbReference type="STRING" id="1150469.RSPPHO_00187"/>
<dbReference type="Gene3D" id="3.30.300.10">
    <property type="match status" value="3"/>
</dbReference>
<keyword evidence="17" id="KW-1185">Reference proteome</keyword>
<dbReference type="eggNOG" id="COG0192">
    <property type="taxonomic scope" value="Bacteria"/>
</dbReference>
<dbReference type="GO" id="GO:0006730">
    <property type="term" value="P:one-carbon metabolic process"/>
    <property type="evidence" value="ECO:0007669"/>
    <property type="project" value="UniProtKB-KW"/>
</dbReference>
<keyword evidence="5 10" id="KW-0479">Metal-binding</keyword>
<dbReference type="HOGENOM" id="CLU_041802_1_1_5"/>
<dbReference type="InterPro" id="IPR022631">
    <property type="entry name" value="ADOMET_SYNTHASE_CS"/>
</dbReference>
<evidence type="ECO:0000256" key="5">
    <source>
        <dbReference type="ARBA" id="ARBA00022723"/>
    </source>
</evidence>
<dbReference type="AlphaFoldDB" id="H6SMD0"/>
<dbReference type="GO" id="GO:0000287">
    <property type="term" value="F:magnesium ion binding"/>
    <property type="evidence" value="ECO:0007669"/>
    <property type="project" value="UniProtKB-UniRule"/>
</dbReference>
<dbReference type="SUPFAM" id="SSF55973">
    <property type="entry name" value="S-adenosylmethionine synthetase"/>
    <property type="match status" value="3"/>
</dbReference>
<dbReference type="InterPro" id="IPR002133">
    <property type="entry name" value="S-AdoMet_synthetase"/>
</dbReference>
<accession>H6SMD0</accession>
<feature type="binding site" description="in other chain" evidence="10">
    <location>
        <begin position="201"/>
        <end position="203"/>
    </location>
    <ligand>
        <name>ATP</name>
        <dbReference type="ChEBI" id="CHEBI:30616"/>
        <note>ligand shared between two neighboring subunits</note>
    </ligand>
</feature>
<evidence type="ECO:0000256" key="7">
    <source>
        <dbReference type="ARBA" id="ARBA00022840"/>
    </source>
</evidence>
<feature type="binding site" evidence="10">
    <location>
        <position position="275"/>
    </location>
    <ligand>
        <name>ATP</name>
        <dbReference type="ChEBI" id="CHEBI:30616"/>
        <note>ligand shared between two neighboring subunits</note>
    </ligand>
</feature>
<dbReference type="HAMAP" id="MF_00086">
    <property type="entry name" value="S_AdoMet_synth1"/>
    <property type="match status" value="1"/>
</dbReference>
<dbReference type="GO" id="GO:0005524">
    <property type="term" value="F:ATP binding"/>
    <property type="evidence" value="ECO:0007669"/>
    <property type="project" value="UniProtKB-UniRule"/>
</dbReference>
<dbReference type="Proteomes" id="UP000033220">
    <property type="component" value="Chromosome DSM 122"/>
</dbReference>
<name>H6SMD0_PARPM</name>
<evidence type="ECO:0000256" key="2">
    <source>
        <dbReference type="ARBA" id="ARBA00009685"/>
    </source>
</evidence>
<dbReference type="PATRIC" id="fig|1150469.3.peg.236"/>
<reference evidence="16 17" key="1">
    <citation type="submission" date="2012-02" db="EMBL/GenBank/DDBJ databases">
        <title>Shotgun genome sequence of Phaeospirillum photometricum DSM 122.</title>
        <authorList>
            <person name="Duquesne K."/>
            <person name="Sturgis J."/>
        </authorList>
    </citation>
    <scope>NUCLEOTIDE SEQUENCE [LARGE SCALE GENOMIC DNA]</scope>
    <source>
        <strain evidence="17">DSM122</strain>
    </source>
</reference>
<comment type="function">
    <text evidence="10">Catalyzes the formation of S-adenosylmethionine (AdoMet) from methionine and ATP. The overall synthetic reaction is composed of two sequential steps, AdoMet formation and the subsequent tripolyphosphate hydrolysis which occurs prior to release of AdoMet from the enzyme.</text>
</comment>
<dbReference type="GO" id="GO:0006556">
    <property type="term" value="P:S-adenosylmethionine biosynthetic process"/>
    <property type="evidence" value="ECO:0007669"/>
    <property type="project" value="UniProtKB-UniRule"/>
</dbReference>
<comment type="cofactor">
    <cofactor evidence="10">
        <name>K(+)</name>
        <dbReference type="ChEBI" id="CHEBI:29103"/>
    </cofactor>
    <text evidence="10">Binds 1 potassium ion per subunit.</text>
</comment>
<feature type="binding site" evidence="10">
    <location>
        <position position="54"/>
    </location>
    <ligand>
        <name>Mg(2+)</name>
        <dbReference type="ChEBI" id="CHEBI:18420"/>
    </ligand>
</feature>
<dbReference type="EMBL" id="HE663493">
    <property type="protein sequence ID" value="CCG06813.1"/>
    <property type="molecule type" value="Genomic_DNA"/>
</dbReference>
<dbReference type="Pfam" id="PF02773">
    <property type="entry name" value="S-AdoMet_synt_C"/>
    <property type="match status" value="1"/>
</dbReference>
<evidence type="ECO:0000313" key="17">
    <source>
        <dbReference type="Proteomes" id="UP000033220"/>
    </source>
</evidence>